<dbReference type="EMBL" id="KF562864">
    <property type="protein sequence ID" value="AGX84608.1"/>
    <property type="molecule type" value="Genomic_DNA"/>
</dbReference>
<organism evidence="1 2">
    <name type="scientific">Salmonella phage SETP13</name>
    <dbReference type="NCBI Taxonomy" id="424949"/>
    <lineage>
        <taxon>Viruses</taxon>
        <taxon>Duplodnaviria</taxon>
        <taxon>Heunggongvirae</taxon>
        <taxon>Uroviricota</taxon>
        <taxon>Caudoviricetes</taxon>
        <taxon>Sarkviridae</taxon>
        <taxon>Guernseyvirinae</taxon>
        <taxon>Jerseyvirus</taxon>
        <taxon>Jerseyvirus SETP13</taxon>
    </lineage>
</organism>
<dbReference type="OrthoDB" id="11378at10239"/>
<accession>U5N3W8</accession>
<protein>
    <submittedName>
        <fullName evidence="1">Uncharacterized protein</fullName>
    </submittedName>
</protein>
<dbReference type="GeneID" id="17494428"/>
<sequence>MGMYTKLWFDADLKHNVDEINLRALEYLFVGGDVPDVLPCHPFFTLERWSYMFYSPAYSGDAVTVKLGDYYNHVSAHIEVKNYCGEIESFLDWVRPLLDVEKGTCIGWKWYEGDDNPILIYA</sequence>
<reference evidence="1 2" key="1">
    <citation type="submission" date="2013-08" db="EMBL/GenBank/DDBJ databases">
        <title>Analysis of SETP3-like phages.</title>
        <authorList>
            <person name="De Lappe N."/>
            <person name="Cormican M."/>
        </authorList>
    </citation>
    <scope>NUCLEOTIDE SEQUENCE [LARGE SCALE GENOMIC DNA]</scope>
</reference>
<dbReference type="RefSeq" id="YP_008767003.1">
    <property type="nucleotide sequence ID" value="NC_022752.1"/>
</dbReference>
<dbReference type="KEGG" id="vg:17494428"/>
<name>U5N3W8_9CAUD</name>
<dbReference type="Proteomes" id="UP000017183">
    <property type="component" value="Segment"/>
</dbReference>
<keyword evidence="2" id="KW-1185">Reference proteome</keyword>
<evidence type="ECO:0000313" key="1">
    <source>
        <dbReference type="EMBL" id="AGX84608.1"/>
    </source>
</evidence>
<evidence type="ECO:0000313" key="2">
    <source>
        <dbReference type="Proteomes" id="UP000017183"/>
    </source>
</evidence>
<proteinExistence type="predicted"/>